<evidence type="ECO:0000313" key="4">
    <source>
        <dbReference type="EMBL" id="AWB50182.1"/>
    </source>
</evidence>
<evidence type="ECO:0000256" key="2">
    <source>
        <dbReference type="SAM" id="SignalP"/>
    </source>
</evidence>
<evidence type="ECO:0000313" key="5">
    <source>
        <dbReference type="Proteomes" id="UP000244496"/>
    </source>
</evidence>
<name>A0A2S0UQX0_9RHOB</name>
<organism evidence="4 5">
    <name type="scientific">Paragemmobacter aquarius</name>
    <dbReference type="NCBI Taxonomy" id="2169400"/>
    <lineage>
        <taxon>Bacteria</taxon>
        <taxon>Pseudomonadati</taxon>
        <taxon>Pseudomonadota</taxon>
        <taxon>Alphaproteobacteria</taxon>
        <taxon>Rhodobacterales</taxon>
        <taxon>Paracoccaceae</taxon>
        <taxon>Paragemmobacter</taxon>
    </lineage>
</organism>
<dbReference type="OrthoDB" id="9811036at2"/>
<keyword evidence="5" id="KW-1185">Reference proteome</keyword>
<feature type="region of interest" description="Disordered" evidence="1">
    <location>
        <begin position="262"/>
        <end position="284"/>
    </location>
</feature>
<reference evidence="4 5" key="1">
    <citation type="submission" date="2018-04" db="EMBL/GenBank/DDBJ databases">
        <title>Genome sequencing of Gemmobacter.</title>
        <authorList>
            <person name="Yi H."/>
            <person name="Baek M.-G."/>
        </authorList>
    </citation>
    <scope>NUCLEOTIDE SEQUENCE [LARGE SCALE GENOMIC DNA]</scope>
    <source>
        <strain evidence="4 5">HYN0069</strain>
    </source>
</reference>
<keyword evidence="2" id="KW-0732">Signal</keyword>
<feature type="signal peptide" evidence="2">
    <location>
        <begin position="1"/>
        <end position="19"/>
    </location>
</feature>
<dbReference type="Pfam" id="PF11412">
    <property type="entry name" value="DsbD_N"/>
    <property type="match status" value="1"/>
</dbReference>
<dbReference type="Proteomes" id="UP000244496">
    <property type="component" value="Chromosome"/>
</dbReference>
<dbReference type="AlphaFoldDB" id="A0A2S0UQX0"/>
<feature type="chain" id="PRO_5015665519" description="Thiol:disulfide interchange protein DsbD N-terminal domain-containing protein" evidence="2">
    <location>
        <begin position="20"/>
        <end position="306"/>
    </location>
</feature>
<gene>
    <name evidence="4" type="ORF">HYN69_02645</name>
</gene>
<dbReference type="EMBL" id="CP028918">
    <property type="protein sequence ID" value="AWB50182.1"/>
    <property type="molecule type" value="Genomic_DNA"/>
</dbReference>
<accession>A0A2S0UQX0</accession>
<evidence type="ECO:0000259" key="3">
    <source>
        <dbReference type="Pfam" id="PF11412"/>
    </source>
</evidence>
<protein>
    <recommendedName>
        <fullName evidence="3">Thiol:disulfide interchange protein DsbD N-terminal domain-containing protein</fullName>
    </recommendedName>
</protein>
<dbReference type="InterPro" id="IPR028250">
    <property type="entry name" value="DsbDN"/>
</dbReference>
<evidence type="ECO:0000256" key="1">
    <source>
        <dbReference type="SAM" id="MobiDB-lite"/>
    </source>
</evidence>
<proteinExistence type="predicted"/>
<feature type="domain" description="Thiol:disulfide interchange protein DsbD N-terminal" evidence="3">
    <location>
        <begin position="29"/>
        <end position="142"/>
    </location>
</feature>
<sequence>MMHALSFALALCLAMPVQALTQDEVLSARMLPGWQTATGTHMAALDLKLAPGWKTYWRAPGEAGIPPSFDFSASTNLKSVRFHWPRPAVFDLNGMQTIGYHDHLVLPVEVTPLDATMPVTLRATVDLGVCKDICIPASVTLSADLSQQGETGAIRSALASVPTAAKAAGMTGIGCTVDPIADGLRLTADIGLPDPGSKEVVVFETATSGVWVSQSNSARKGALLTATSDLVPPGGTPFALDRSGVTVTVIAENSAVEINGCPAPSTTHRPRAPDFSQKNRGRSRHFLRRCSSRRGRISTKLQGLCR</sequence>
<dbReference type="KEGG" id="geh:HYN69_02645"/>